<dbReference type="PANTHER" id="PTHR13778:SF47">
    <property type="entry name" value="LIPOPOLYSACCHARIDE 1,3-GALACTOSYLTRANSFERASE"/>
    <property type="match status" value="1"/>
</dbReference>
<dbReference type="EMBL" id="SUVG01000003">
    <property type="protein sequence ID" value="MBE6421124.1"/>
    <property type="molecule type" value="Genomic_DNA"/>
</dbReference>
<keyword evidence="1" id="KW-0328">Glycosyltransferase</keyword>
<dbReference type="InterPro" id="IPR002495">
    <property type="entry name" value="Glyco_trans_8"/>
</dbReference>
<evidence type="ECO:0000256" key="1">
    <source>
        <dbReference type="ARBA" id="ARBA00022676"/>
    </source>
</evidence>
<evidence type="ECO:0000256" key="2">
    <source>
        <dbReference type="ARBA" id="ARBA00022679"/>
    </source>
</evidence>
<dbReference type="PANTHER" id="PTHR13778">
    <property type="entry name" value="GLYCOSYLTRANSFERASE 8 DOMAIN-CONTAINING PROTEIN"/>
    <property type="match status" value="1"/>
</dbReference>
<keyword evidence="2" id="KW-0808">Transferase</keyword>
<protein>
    <submittedName>
        <fullName evidence="4">Glycosyltransferase family 8 protein</fullName>
    </submittedName>
</protein>
<accession>A0A928DQ92</accession>
<name>A0A928DQ92_9BACT</name>
<dbReference type="SUPFAM" id="SSF53448">
    <property type="entry name" value="Nucleotide-diphospho-sugar transferases"/>
    <property type="match status" value="1"/>
</dbReference>
<comment type="caution">
    <text evidence="4">The sequence shown here is derived from an EMBL/GenBank/DDBJ whole genome shotgun (WGS) entry which is preliminary data.</text>
</comment>
<sequence>MKVLDICFAADDNYAPYMGVALASVLSFKKADEFCRFHILDDGIGAENKQKLSSLQNYYSNFSVSYYPIDRATLSRFPVVNTHLSHTAYARLFMGSLLPTNISRLIYLDCDVFVRKSLYNLFSVDLGNNLLGGVEDFGVMNLARQNKHSWPWHEYSYINSGVLLVDLARWRKENAEQQLLAYLQNPPAPLQFEDQDAINFVFRKQIKILSCKWNGQMYWLTYAWNKYPEIKKYRNLLNTCSVVHYASPAKPWVRYCGKHKTTLEYQIFMAKTPWKDCFQKISTPALCKRIFKYWVKHPFFFLKRKFYQNFRYEGACLFR</sequence>
<dbReference type="InterPro" id="IPR029044">
    <property type="entry name" value="Nucleotide-diphossugar_trans"/>
</dbReference>
<dbReference type="Pfam" id="PF01501">
    <property type="entry name" value="Glyco_transf_8"/>
    <property type="match status" value="1"/>
</dbReference>
<gene>
    <name evidence="4" type="ORF">E7027_03180</name>
</gene>
<proteinExistence type="predicted"/>
<evidence type="ECO:0000256" key="3">
    <source>
        <dbReference type="ARBA" id="ARBA00022723"/>
    </source>
</evidence>
<reference evidence="4" key="1">
    <citation type="submission" date="2019-04" db="EMBL/GenBank/DDBJ databases">
        <title>Evolution of Biomass-Degrading Anaerobic Consortia Revealed by Metagenomics.</title>
        <authorList>
            <person name="Peng X."/>
        </authorList>
    </citation>
    <scope>NUCLEOTIDE SEQUENCE</scope>
    <source>
        <strain evidence="4">SIG66</strain>
    </source>
</reference>
<dbReference type="Proteomes" id="UP000725649">
    <property type="component" value="Unassembled WGS sequence"/>
</dbReference>
<dbReference type="CDD" id="cd04194">
    <property type="entry name" value="GT8_A4GalT_like"/>
    <property type="match status" value="1"/>
</dbReference>
<evidence type="ECO:0000313" key="4">
    <source>
        <dbReference type="EMBL" id="MBE6421124.1"/>
    </source>
</evidence>
<dbReference type="GO" id="GO:0046872">
    <property type="term" value="F:metal ion binding"/>
    <property type="evidence" value="ECO:0007669"/>
    <property type="project" value="UniProtKB-KW"/>
</dbReference>
<keyword evidence="3" id="KW-0479">Metal-binding</keyword>
<evidence type="ECO:0000313" key="5">
    <source>
        <dbReference type="Proteomes" id="UP000725649"/>
    </source>
</evidence>
<dbReference type="InterPro" id="IPR050748">
    <property type="entry name" value="Glycosyltrans_8_dom-fam"/>
</dbReference>
<dbReference type="AlphaFoldDB" id="A0A928DQ92"/>
<organism evidence="4 5">
    <name type="scientific">Candidatus Avelusimicrobium gallicola</name>
    <dbReference type="NCBI Taxonomy" id="2562704"/>
    <lineage>
        <taxon>Bacteria</taxon>
        <taxon>Pseudomonadati</taxon>
        <taxon>Elusimicrobiota</taxon>
        <taxon>Elusimicrobia</taxon>
        <taxon>Elusimicrobiales</taxon>
        <taxon>Elusimicrobiaceae</taxon>
        <taxon>Candidatus Avelusimicrobium</taxon>
    </lineage>
</organism>
<dbReference type="Gene3D" id="3.90.550.10">
    <property type="entry name" value="Spore Coat Polysaccharide Biosynthesis Protein SpsA, Chain A"/>
    <property type="match status" value="1"/>
</dbReference>
<dbReference type="GO" id="GO:0016757">
    <property type="term" value="F:glycosyltransferase activity"/>
    <property type="evidence" value="ECO:0007669"/>
    <property type="project" value="UniProtKB-KW"/>
</dbReference>